<reference evidence="1" key="1">
    <citation type="journal article" date="2022" name="Int. J. Mol. Sci.">
        <title>Draft Genome of Tanacetum Coccineum: Genomic Comparison of Closely Related Tanacetum-Family Plants.</title>
        <authorList>
            <person name="Yamashiro T."/>
            <person name="Shiraishi A."/>
            <person name="Nakayama K."/>
            <person name="Satake H."/>
        </authorList>
    </citation>
    <scope>NUCLEOTIDE SEQUENCE</scope>
</reference>
<protein>
    <submittedName>
        <fullName evidence="1">Uncharacterized protein</fullName>
    </submittedName>
</protein>
<accession>A0ABQ5GW49</accession>
<dbReference type="Proteomes" id="UP001151760">
    <property type="component" value="Unassembled WGS sequence"/>
</dbReference>
<evidence type="ECO:0000313" key="1">
    <source>
        <dbReference type="EMBL" id="GJT79514.1"/>
    </source>
</evidence>
<reference evidence="1" key="2">
    <citation type="submission" date="2022-01" db="EMBL/GenBank/DDBJ databases">
        <authorList>
            <person name="Yamashiro T."/>
            <person name="Shiraishi A."/>
            <person name="Satake H."/>
            <person name="Nakayama K."/>
        </authorList>
    </citation>
    <scope>NUCLEOTIDE SEQUENCE</scope>
</reference>
<name>A0ABQ5GW49_9ASTR</name>
<evidence type="ECO:0000313" key="2">
    <source>
        <dbReference type="Proteomes" id="UP001151760"/>
    </source>
</evidence>
<gene>
    <name evidence="1" type="ORF">Tco_1053856</name>
</gene>
<organism evidence="1 2">
    <name type="scientific">Tanacetum coccineum</name>
    <dbReference type="NCBI Taxonomy" id="301880"/>
    <lineage>
        <taxon>Eukaryota</taxon>
        <taxon>Viridiplantae</taxon>
        <taxon>Streptophyta</taxon>
        <taxon>Embryophyta</taxon>
        <taxon>Tracheophyta</taxon>
        <taxon>Spermatophyta</taxon>
        <taxon>Magnoliopsida</taxon>
        <taxon>eudicotyledons</taxon>
        <taxon>Gunneridae</taxon>
        <taxon>Pentapetalae</taxon>
        <taxon>asterids</taxon>
        <taxon>campanulids</taxon>
        <taxon>Asterales</taxon>
        <taxon>Asteraceae</taxon>
        <taxon>Asteroideae</taxon>
        <taxon>Anthemideae</taxon>
        <taxon>Anthemidinae</taxon>
        <taxon>Tanacetum</taxon>
    </lineage>
</organism>
<proteinExistence type="predicted"/>
<dbReference type="EMBL" id="BQNB010018905">
    <property type="protein sequence ID" value="GJT79514.1"/>
    <property type="molecule type" value="Genomic_DNA"/>
</dbReference>
<sequence length="264" mass="29889">MISTGSSKWRLSSKVNSSLRHELMVRTGKISIRLTLWNSMVTTLLKLQDGWGEVQAWTVFSVVLDHIRRDLSVELLHNFGTCSHVAKAMGVCLMVMVSVSREAVMSMSGFDGTEIIRVLAGTTLRLQPWRIINSHGDGGGRWRFGLCLLGGERRRKEEKAEALLIYRATEKQFVSKYLWSAAAAARSAWERLFSRYHRILLISTVVTNSHYFCCYITVRDGDSNDGMTVVVNRTSFKIFSFNGKKCIAEDAGCRWKSYSKQINC</sequence>
<comment type="caution">
    <text evidence="1">The sequence shown here is derived from an EMBL/GenBank/DDBJ whole genome shotgun (WGS) entry which is preliminary data.</text>
</comment>
<keyword evidence="2" id="KW-1185">Reference proteome</keyword>